<feature type="transmembrane region" description="Helical" evidence="6">
    <location>
        <begin position="82"/>
        <end position="101"/>
    </location>
</feature>
<feature type="region of interest" description="Disordered" evidence="5">
    <location>
        <begin position="1"/>
        <end position="24"/>
    </location>
</feature>
<evidence type="ECO:0000259" key="7">
    <source>
        <dbReference type="Pfam" id="PF00892"/>
    </source>
</evidence>
<comment type="subcellular location">
    <subcellularLocation>
        <location evidence="1">Membrane</location>
        <topology evidence="1">Multi-pass membrane protein</topology>
    </subcellularLocation>
</comment>
<feature type="transmembrane region" description="Helical" evidence="6">
    <location>
        <begin position="263"/>
        <end position="282"/>
    </location>
</feature>
<dbReference type="InterPro" id="IPR000620">
    <property type="entry name" value="EamA_dom"/>
</dbReference>
<feature type="transmembrane region" description="Helical" evidence="6">
    <location>
        <begin position="224"/>
        <end position="243"/>
    </location>
</feature>
<feature type="domain" description="EamA" evidence="7">
    <location>
        <begin position="199"/>
        <end position="334"/>
    </location>
</feature>
<accession>D8M2T0</accession>
<dbReference type="Proteomes" id="UP000008312">
    <property type="component" value="Unassembled WGS sequence"/>
</dbReference>
<reference evidence="8" key="1">
    <citation type="submission" date="2010-02" db="EMBL/GenBank/DDBJ databases">
        <title>Sequencing and annotation of the Blastocystis hominis genome.</title>
        <authorList>
            <person name="Wincker P."/>
        </authorList>
    </citation>
    <scope>NUCLEOTIDE SEQUENCE</scope>
    <source>
        <strain evidence="8">Singapore isolate B</strain>
    </source>
</reference>
<evidence type="ECO:0000256" key="6">
    <source>
        <dbReference type="SAM" id="Phobius"/>
    </source>
</evidence>
<keyword evidence="9" id="KW-1185">Reference proteome</keyword>
<feature type="transmembrane region" description="Helical" evidence="6">
    <location>
        <begin position="113"/>
        <end position="133"/>
    </location>
</feature>
<feature type="domain" description="EamA" evidence="7">
    <location>
        <begin position="47"/>
        <end position="184"/>
    </location>
</feature>
<dbReference type="RefSeq" id="XP_012896701.1">
    <property type="nucleotide sequence ID" value="XM_013041247.1"/>
</dbReference>
<evidence type="ECO:0000256" key="4">
    <source>
        <dbReference type="ARBA" id="ARBA00023136"/>
    </source>
</evidence>
<protein>
    <recommendedName>
        <fullName evidence="7">EamA domain-containing protein</fullName>
    </recommendedName>
</protein>
<evidence type="ECO:0000313" key="8">
    <source>
        <dbReference type="EMBL" id="CBK22653.2"/>
    </source>
</evidence>
<dbReference type="AlphaFoldDB" id="D8M2T0"/>
<keyword evidence="4 6" id="KW-0472">Membrane</keyword>
<feature type="transmembrane region" description="Helical" evidence="6">
    <location>
        <begin position="196"/>
        <end position="217"/>
    </location>
</feature>
<dbReference type="Pfam" id="PF00892">
    <property type="entry name" value="EamA"/>
    <property type="match status" value="2"/>
</dbReference>
<organism evidence="8">
    <name type="scientific">Blastocystis hominis</name>
    <dbReference type="NCBI Taxonomy" id="12968"/>
    <lineage>
        <taxon>Eukaryota</taxon>
        <taxon>Sar</taxon>
        <taxon>Stramenopiles</taxon>
        <taxon>Bigyra</taxon>
        <taxon>Opalozoa</taxon>
        <taxon>Opalinata</taxon>
        <taxon>Blastocystidae</taxon>
        <taxon>Blastocystis</taxon>
    </lineage>
</organism>
<gene>
    <name evidence="8" type="ORF">GSBLH_T00002749001</name>
</gene>
<evidence type="ECO:0000256" key="1">
    <source>
        <dbReference type="ARBA" id="ARBA00004141"/>
    </source>
</evidence>
<keyword evidence="2 6" id="KW-0812">Transmembrane</keyword>
<name>D8M2T0_BLAHO</name>
<evidence type="ECO:0000256" key="2">
    <source>
        <dbReference type="ARBA" id="ARBA00022692"/>
    </source>
</evidence>
<dbReference type="GeneID" id="24919892"/>
<evidence type="ECO:0000256" key="5">
    <source>
        <dbReference type="SAM" id="MobiDB-lite"/>
    </source>
</evidence>
<dbReference type="GO" id="GO:0016020">
    <property type="term" value="C:membrane"/>
    <property type="evidence" value="ECO:0007669"/>
    <property type="project" value="UniProtKB-SubCell"/>
</dbReference>
<dbReference type="PANTHER" id="PTHR22911:SF6">
    <property type="entry name" value="SOLUTE CARRIER FAMILY 35 MEMBER G1"/>
    <property type="match status" value="1"/>
</dbReference>
<dbReference type="InParanoid" id="D8M2T0"/>
<dbReference type="OrthoDB" id="306876at2759"/>
<evidence type="ECO:0000313" key="9">
    <source>
        <dbReference type="Proteomes" id="UP000008312"/>
    </source>
</evidence>
<dbReference type="PANTHER" id="PTHR22911">
    <property type="entry name" value="ACYL-MALONYL CONDENSING ENZYME-RELATED"/>
    <property type="match status" value="1"/>
</dbReference>
<dbReference type="SUPFAM" id="SSF103481">
    <property type="entry name" value="Multidrug resistance efflux transporter EmrE"/>
    <property type="match status" value="2"/>
</dbReference>
<dbReference type="EMBL" id="FN668650">
    <property type="protein sequence ID" value="CBK22653.2"/>
    <property type="molecule type" value="Genomic_DNA"/>
</dbReference>
<feature type="transmembrane region" description="Helical" evidence="6">
    <location>
        <begin position="46"/>
        <end position="70"/>
    </location>
</feature>
<dbReference type="OMA" id="KYSLWDA"/>
<feature type="compositionally biased region" description="Polar residues" evidence="5">
    <location>
        <begin position="14"/>
        <end position="23"/>
    </location>
</feature>
<proteinExistence type="predicted"/>
<sequence>MNKKGGVLEVKVESPTTPVSPQAAQDPKAIEKDKAVTNYRLTKDSAWGMVLVAFASIFGSLMSSLVNLLGQEYKIPAPTITFTRSLFNLVINLVCCGIVMANPIGPYKEGKKFLWVIFRGLFGGIQITCYFFAFTQIPVGDATTLTFTAPVITGFLAICMLHESWGWLDGVASCFCFVGVIFTSKPAWLFHTASLNAFYVMIAFIGSIAAAFAYIAVRKVGPTVSVFVLINYILIFTMLINIFQSYYKLHTFPWPKSTTSVKGWLLLVATSLLGAGAQICINRGLQLEKAGPATSMRFLDIVLSYVWQVVINKDPTDVYSIIGAILVSICLILIGLKKWWVVRKARLEYEKLLED</sequence>
<keyword evidence="3 6" id="KW-1133">Transmembrane helix</keyword>
<feature type="transmembrane region" description="Helical" evidence="6">
    <location>
        <begin position="165"/>
        <end position="184"/>
    </location>
</feature>
<feature type="transmembrane region" description="Helical" evidence="6">
    <location>
        <begin position="318"/>
        <end position="336"/>
    </location>
</feature>
<dbReference type="InterPro" id="IPR037185">
    <property type="entry name" value="EmrE-like"/>
</dbReference>
<evidence type="ECO:0000256" key="3">
    <source>
        <dbReference type="ARBA" id="ARBA00022989"/>
    </source>
</evidence>